<dbReference type="Gene3D" id="2.20.70.10">
    <property type="match status" value="2"/>
</dbReference>
<keyword evidence="5" id="KW-0539">Nucleus</keyword>
<feature type="compositionally biased region" description="Polar residues" evidence="6">
    <location>
        <begin position="441"/>
        <end position="451"/>
    </location>
</feature>
<feature type="compositionally biased region" description="Pro residues" evidence="6">
    <location>
        <begin position="209"/>
        <end position="219"/>
    </location>
</feature>
<dbReference type="PROSITE" id="PS01159">
    <property type="entry name" value="WW_DOMAIN_1"/>
    <property type="match status" value="2"/>
</dbReference>
<dbReference type="InterPro" id="IPR036020">
    <property type="entry name" value="WW_dom_sf"/>
</dbReference>
<dbReference type="Pfam" id="PF00397">
    <property type="entry name" value="WW"/>
    <property type="match status" value="2"/>
</dbReference>
<evidence type="ECO:0000313" key="9">
    <source>
        <dbReference type="EMBL" id="CAL1598472.1"/>
    </source>
</evidence>
<dbReference type="PANTHER" id="PTHR13173:SF10">
    <property type="entry name" value="WW DOMAIN-BINDING PROTEIN 4"/>
    <property type="match status" value="1"/>
</dbReference>
<keyword evidence="10" id="KW-1185">Reference proteome</keyword>
<dbReference type="GO" id="GO:0071011">
    <property type="term" value="C:precatalytic spliceosome"/>
    <property type="evidence" value="ECO:0007669"/>
    <property type="project" value="TreeGrafter"/>
</dbReference>
<dbReference type="CDD" id="cd00201">
    <property type="entry name" value="WW"/>
    <property type="match status" value="2"/>
</dbReference>
<feature type="compositionally biased region" description="Polar residues" evidence="6">
    <location>
        <begin position="120"/>
        <end position="130"/>
    </location>
</feature>
<dbReference type="InterPro" id="IPR000690">
    <property type="entry name" value="Matrin/U1-C_Znf_C2H2"/>
</dbReference>
<evidence type="ECO:0000259" key="7">
    <source>
        <dbReference type="PROSITE" id="PS50020"/>
    </source>
</evidence>
<evidence type="ECO:0000259" key="8">
    <source>
        <dbReference type="PROSITE" id="PS50171"/>
    </source>
</evidence>
<dbReference type="Gene3D" id="3.30.160.60">
    <property type="entry name" value="Classic Zinc Finger"/>
    <property type="match status" value="1"/>
</dbReference>
<name>A0AAV2L821_KNICA</name>
<dbReference type="InterPro" id="IPR013085">
    <property type="entry name" value="U1-CZ_Znf_C2H2"/>
</dbReference>
<feature type="region of interest" description="Disordered" evidence="6">
    <location>
        <begin position="441"/>
        <end position="474"/>
    </location>
</feature>
<feature type="region of interest" description="Disordered" evidence="6">
    <location>
        <begin position="118"/>
        <end position="281"/>
    </location>
</feature>
<dbReference type="SMART" id="SM00451">
    <property type="entry name" value="ZnF_U1"/>
    <property type="match status" value="1"/>
</dbReference>
<dbReference type="GO" id="GO:0000398">
    <property type="term" value="P:mRNA splicing, via spliceosome"/>
    <property type="evidence" value="ECO:0007669"/>
    <property type="project" value="InterPro"/>
</dbReference>
<feature type="compositionally biased region" description="Basic and acidic residues" evidence="6">
    <location>
        <begin position="172"/>
        <end position="208"/>
    </location>
</feature>
<dbReference type="GO" id="GO:0008270">
    <property type="term" value="F:zinc ion binding"/>
    <property type="evidence" value="ECO:0007669"/>
    <property type="project" value="UniProtKB-KW"/>
</dbReference>
<dbReference type="Proteomes" id="UP001497482">
    <property type="component" value="Chromosome 22"/>
</dbReference>
<feature type="domain" description="Matrin-type" evidence="8">
    <location>
        <begin position="36"/>
        <end position="67"/>
    </location>
</feature>
<evidence type="ECO:0000256" key="2">
    <source>
        <dbReference type="ARBA" id="ARBA00022723"/>
    </source>
</evidence>
<keyword evidence="4" id="KW-0862">Zinc</keyword>
<dbReference type="Pfam" id="PF06220">
    <property type="entry name" value="zf-U1"/>
    <property type="match status" value="1"/>
</dbReference>
<dbReference type="InterPro" id="IPR001202">
    <property type="entry name" value="WW_dom"/>
</dbReference>
<dbReference type="InterPro" id="IPR036236">
    <property type="entry name" value="Znf_C2H2_sf"/>
</dbReference>
<feature type="compositionally biased region" description="Polar residues" evidence="6">
    <location>
        <begin position="341"/>
        <end position="353"/>
    </location>
</feature>
<evidence type="ECO:0008006" key="11">
    <source>
        <dbReference type="Google" id="ProtNLM"/>
    </source>
</evidence>
<evidence type="ECO:0000313" key="10">
    <source>
        <dbReference type="Proteomes" id="UP001497482"/>
    </source>
</evidence>
<comment type="subcellular location">
    <subcellularLocation>
        <location evidence="1">Nucleus</location>
    </subcellularLocation>
</comment>
<dbReference type="EMBL" id="OZ035844">
    <property type="protein sequence ID" value="CAL1598472.1"/>
    <property type="molecule type" value="Genomic_DNA"/>
</dbReference>
<dbReference type="PROSITE" id="PS50020">
    <property type="entry name" value="WW_DOMAIN_2"/>
    <property type="match status" value="2"/>
</dbReference>
<dbReference type="AlphaFoldDB" id="A0AAV2L821"/>
<feature type="domain" description="WW" evidence="7">
    <location>
        <begin position="287"/>
        <end position="314"/>
    </location>
</feature>
<reference evidence="9 10" key="1">
    <citation type="submission" date="2024-04" db="EMBL/GenBank/DDBJ databases">
        <authorList>
            <person name="Waldvogel A.-M."/>
            <person name="Schoenle A."/>
        </authorList>
    </citation>
    <scope>NUCLEOTIDE SEQUENCE [LARGE SCALE GENOMIC DNA]</scope>
</reference>
<organism evidence="9 10">
    <name type="scientific">Knipowitschia caucasica</name>
    <name type="common">Caucasian dwarf goby</name>
    <name type="synonym">Pomatoschistus caucasicus</name>
    <dbReference type="NCBI Taxonomy" id="637954"/>
    <lineage>
        <taxon>Eukaryota</taxon>
        <taxon>Metazoa</taxon>
        <taxon>Chordata</taxon>
        <taxon>Craniata</taxon>
        <taxon>Vertebrata</taxon>
        <taxon>Euteleostomi</taxon>
        <taxon>Actinopterygii</taxon>
        <taxon>Neopterygii</taxon>
        <taxon>Teleostei</taxon>
        <taxon>Neoteleostei</taxon>
        <taxon>Acanthomorphata</taxon>
        <taxon>Gobiaria</taxon>
        <taxon>Gobiiformes</taxon>
        <taxon>Gobioidei</taxon>
        <taxon>Gobiidae</taxon>
        <taxon>Gobiinae</taxon>
        <taxon>Knipowitschia</taxon>
    </lineage>
</organism>
<sequence>MTYEDVLAPVKYSRFFRSFPRPANTMADYWKSQPRKFCQYCKCWIADNKPSIDFHERGKNHKENVAAKISEIKKKSIQKAKQEEKASKQFLAMEEAAQKAYEEDLKRLQREDAFGPDVSTAASVTSTYQPVPTVRAAKQPQPSSETSKQEPKQQHQQQKKKKQSNKSSHPRPPADYDHPRPPADYDHPRPPANYDHPRPPADPDHPRTPAEPPEQPSIPAPQATLPKPRPPKSKRCTEPNLWVKGTTDEGHIYYYNKLSGESRWDKPQPEPPGTSTVPIEPRPVCVWSEAVSPEGHTYYYNTVTAETTWEKPGDYTSPGAEAGDPSTNTGTSPEEEAETGDQGQESTEPQISSTKRKAEAEPQEEDETSESEKDSESQEPETPMGRFRPPNAYGTWERIKVTKDPYAAVDWQLPRVQVEEVPQVDIPPEPKHKFKTRVITSLGDSGSSSVPATFKKKKNLNTKARSLRQRDHDD</sequence>
<evidence type="ECO:0000256" key="6">
    <source>
        <dbReference type="SAM" id="MobiDB-lite"/>
    </source>
</evidence>
<proteinExistence type="predicted"/>
<dbReference type="InterPro" id="IPR040023">
    <property type="entry name" value="WBP4"/>
</dbReference>
<dbReference type="PANTHER" id="PTHR13173">
    <property type="entry name" value="WW DOMAIN BINDING PROTEIN 4"/>
    <property type="match status" value="1"/>
</dbReference>
<evidence type="ECO:0000256" key="3">
    <source>
        <dbReference type="ARBA" id="ARBA00022771"/>
    </source>
</evidence>
<keyword evidence="3" id="KW-0863">Zinc-finger</keyword>
<dbReference type="SUPFAM" id="SSF51045">
    <property type="entry name" value="WW domain"/>
    <property type="match status" value="2"/>
</dbReference>
<accession>A0AAV2L821</accession>
<feature type="region of interest" description="Disordered" evidence="6">
    <location>
        <begin position="308"/>
        <end position="394"/>
    </location>
</feature>
<dbReference type="InterPro" id="IPR003604">
    <property type="entry name" value="Matrin/U1-like-C_Znf_C2H2"/>
</dbReference>
<dbReference type="PROSITE" id="PS50171">
    <property type="entry name" value="ZF_MATRIN"/>
    <property type="match status" value="1"/>
</dbReference>
<dbReference type="GO" id="GO:0003723">
    <property type="term" value="F:RNA binding"/>
    <property type="evidence" value="ECO:0007669"/>
    <property type="project" value="TreeGrafter"/>
</dbReference>
<protein>
    <recommendedName>
        <fullName evidence="11">WW domain-binding protein 4</fullName>
    </recommendedName>
</protein>
<evidence type="ECO:0000256" key="1">
    <source>
        <dbReference type="ARBA" id="ARBA00004123"/>
    </source>
</evidence>
<dbReference type="SUPFAM" id="SSF57667">
    <property type="entry name" value="beta-beta-alpha zinc fingers"/>
    <property type="match status" value="1"/>
</dbReference>
<evidence type="ECO:0000256" key="4">
    <source>
        <dbReference type="ARBA" id="ARBA00022833"/>
    </source>
</evidence>
<gene>
    <name evidence="9" type="ORF">KC01_LOCUS26847</name>
</gene>
<keyword evidence="2" id="KW-0479">Metal-binding</keyword>
<dbReference type="SMART" id="SM00456">
    <property type="entry name" value="WW"/>
    <property type="match status" value="2"/>
</dbReference>
<feature type="domain" description="WW" evidence="7">
    <location>
        <begin position="236"/>
        <end position="269"/>
    </location>
</feature>
<evidence type="ECO:0000256" key="5">
    <source>
        <dbReference type="ARBA" id="ARBA00023242"/>
    </source>
</evidence>